<dbReference type="AlphaFoldDB" id="A0A0C1C467"/>
<dbReference type="RefSeq" id="WP_013924728.1">
    <property type="nucleotide sequence ID" value="NZ_BAWW01000007.1"/>
</dbReference>
<dbReference type="EMBL" id="JSAM01000028">
    <property type="protein sequence ID" value="KIA78306.1"/>
    <property type="molecule type" value="Genomic_DNA"/>
</dbReference>
<dbReference type="Proteomes" id="UP000031307">
    <property type="component" value="Unassembled WGS sequence"/>
</dbReference>
<feature type="coiled-coil region" evidence="1">
    <location>
        <begin position="233"/>
        <end position="260"/>
    </location>
</feature>
<proteinExistence type="predicted"/>
<evidence type="ECO:0000256" key="1">
    <source>
        <dbReference type="SAM" id="Coils"/>
    </source>
</evidence>
<reference evidence="2 3" key="1">
    <citation type="journal article" date="2014" name="Mol. Biol. Evol.">
        <title>Massive expansion of Ubiquitination-related gene families within the Chlamydiae.</title>
        <authorList>
            <person name="Domman D."/>
            <person name="Collingro A."/>
            <person name="Lagkouvardos I."/>
            <person name="Gehre L."/>
            <person name="Weinmaier T."/>
            <person name="Rattei T."/>
            <person name="Subtil A."/>
            <person name="Horn M."/>
        </authorList>
    </citation>
    <scope>NUCLEOTIDE SEQUENCE [LARGE SCALE GENOMIC DNA]</scope>
    <source>
        <strain evidence="2 3">OEW1</strain>
    </source>
</reference>
<gene>
    <name evidence="2" type="ORF">DB43_EI00510</name>
</gene>
<sequence length="643" mass="73234">MDTHNIHSNGSEWLYPSIQKKEGEPSHLIENENSLKDFEFQKVISIDAGYSLIERMHDLFSKQVQHLPPERQNDVHHIFKTKKEQFQSLLANQAEKYNTASEANLSTRNFYKNWKQKKAFEKDMDKMIIHTCEQALKAAGPDAARQIKAQLGATSSSLKKAISAQMVALRTVAASDLNRNNQTLRAKFEIPLISSQGEKTQVFYDEAKRIDTSSFLIRQADLQETELKSLLAKASSQMERKKIQSRLNEVQEKKQNYIKLSQGDAWRSSAESNIGVHEKLEMSTNPWIEKIYLPPQSSHPLTPFQVGRSGVFGFNASPKTNIQELIQKNAQKPSEKLQKEIDRRESMLRSQLGAMLSAQAETLAEGIQTSLTNGTPNLFYDTKTFPYTQMSLLHFTGNEPNLLTDMEWIFNQIEGKELIFDGKSGFDTAGNLHIPNPVYDAMNTPLKLKIQPSLYNFNVQGDTFATKKTKYKEVNEKAWSNTQKKYKTYTNWLSGLHQAGKLSNALYEEQLSSLNDLKTKIELQLNKQSSNYQIAADISELERMMNSSLGINCKSGKDRTSYLINVLINRHIGKHIEKNYPLYPEELGEIKKNLAAQVAHKGVGLHITGLNIGFKAFKITRFSVEGMRLNERLKLYLLAFKLR</sequence>
<evidence type="ECO:0000313" key="3">
    <source>
        <dbReference type="Proteomes" id="UP000031307"/>
    </source>
</evidence>
<accession>A0A0C1C467</accession>
<dbReference type="PATRIC" id="fig|83552.4.peg.536"/>
<protein>
    <submittedName>
        <fullName evidence="2">Uncharacterized protein</fullName>
    </submittedName>
</protein>
<name>A0A0C1C467_9BACT</name>
<organism evidence="2 3">
    <name type="scientific">Parachlamydia acanthamoebae</name>
    <dbReference type="NCBI Taxonomy" id="83552"/>
    <lineage>
        <taxon>Bacteria</taxon>
        <taxon>Pseudomonadati</taxon>
        <taxon>Chlamydiota</taxon>
        <taxon>Chlamydiia</taxon>
        <taxon>Parachlamydiales</taxon>
        <taxon>Parachlamydiaceae</taxon>
        <taxon>Parachlamydia</taxon>
    </lineage>
</organism>
<comment type="caution">
    <text evidence="2">The sequence shown here is derived from an EMBL/GenBank/DDBJ whole genome shotgun (WGS) entry which is preliminary data.</text>
</comment>
<keyword evidence="1" id="KW-0175">Coiled coil</keyword>
<evidence type="ECO:0000313" key="2">
    <source>
        <dbReference type="EMBL" id="KIA78306.1"/>
    </source>
</evidence>